<organism evidence="3 4">
    <name type="scientific">Candidatus Streptococcus faecavium</name>
    <dbReference type="NCBI Taxonomy" id="2838763"/>
    <lineage>
        <taxon>Bacteria</taxon>
        <taxon>Bacillati</taxon>
        <taxon>Bacillota</taxon>
        <taxon>Bacilli</taxon>
        <taxon>Lactobacillales</taxon>
        <taxon>Streptococcaceae</taxon>
        <taxon>Streptococcus</taxon>
    </lineage>
</organism>
<evidence type="ECO:0000313" key="4">
    <source>
        <dbReference type="Proteomes" id="UP000824058"/>
    </source>
</evidence>
<evidence type="ECO:0000313" key="3">
    <source>
        <dbReference type="EMBL" id="HIZ67193.1"/>
    </source>
</evidence>
<dbReference type="GO" id="GO:0016829">
    <property type="term" value="F:lyase activity"/>
    <property type="evidence" value="ECO:0007669"/>
    <property type="project" value="InterPro"/>
</dbReference>
<reference evidence="3" key="1">
    <citation type="journal article" date="2021" name="PeerJ">
        <title>Extensive microbial diversity within the chicken gut microbiome revealed by metagenomics and culture.</title>
        <authorList>
            <person name="Gilroy R."/>
            <person name="Ravi A."/>
            <person name="Getino M."/>
            <person name="Pursley I."/>
            <person name="Horton D.L."/>
            <person name="Alikhan N.F."/>
            <person name="Baker D."/>
            <person name="Gharbi K."/>
            <person name="Hall N."/>
            <person name="Watson M."/>
            <person name="Adriaenssens E.M."/>
            <person name="Foster-Nyarko E."/>
            <person name="Jarju S."/>
            <person name="Secka A."/>
            <person name="Antonio M."/>
            <person name="Oren A."/>
            <person name="Chaudhuri R.R."/>
            <person name="La Ragione R."/>
            <person name="Hildebrand F."/>
            <person name="Pallen M.J."/>
        </authorList>
    </citation>
    <scope>NUCLEOTIDE SEQUENCE</scope>
    <source>
        <strain evidence="3">ChiBcolR9-63</strain>
    </source>
</reference>
<comment type="caution">
    <text evidence="3">The sequence shown here is derived from an EMBL/GenBank/DDBJ whole genome shotgun (WGS) entry which is preliminary data.</text>
</comment>
<dbReference type="InterPro" id="IPR005656">
    <property type="entry name" value="MmgE_PrpD"/>
</dbReference>
<evidence type="ECO:0000259" key="2">
    <source>
        <dbReference type="Pfam" id="PF03972"/>
    </source>
</evidence>
<dbReference type="Pfam" id="PF03972">
    <property type="entry name" value="MmgE_PrpD_N"/>
    <property type="match status" value="1"/>
</dbReference>
<feature type="domain" description="MmgE/PrpD N-terminal" evidence="2">
    <location>
        <begin position="18"/>
        <end position="170"/>
    </location>
</feature>
<dbReference type="AlphaFoldDB" id="A0A9D2JUI3"/>
<dbReference type="Gene3D" id="1.10.4100.10">
    <property type="entry name" value="2-methylcitrate dehydratase PrpD"/>
    <property type="match status" value="1"/>
</dbReference>
<protein>
    <submittedName>
        <fullName evidence="3">MmgE/PrpD family protein</fullName>
    </submittedName>
</protein>
<comment type="similarity">
    <text evidence="1">Belongs to the PrpD family.</text>
</comment>
<sequence length="179" mass="19598">MSVTKKMIQQLQKEIHDTPQYKESIALAKIALLDYLACYSAGLQSAKRKGLLQASLEKAGSHLILLTPYRTSKEQSALLSGYLAHYHDLDGVQANFRGHPSAVIFSALLAVSDADDSFERLLAAYVQGVEFAGRIGLQCQPQHIKQGWHSTATIGSLAAAVAIGYFKTLPLTDILSYYR</sequence>
<dbReference type="EMBL" id="DXBD01000013">
    <property type="protein sequence ID" value="HIZ67193.1"/>
    <property type="molecule type" value="Genomic_DNA"/>
</dbReference>
<dbReference type="InterPro" id="IPR042183">
    <property type="entry name" value="MmgE/PrpD_sf_1"/>
</dbReference>
<dbReference type="InterPro" id="IPR045336">
    <property type="entry name" value="MmgE_PrpD_N"/>
</dbReference>
<dbReference type="SUPFAM" id="SSF103378">
    <property type="entry name" value="2-methylcitrate dehydratase PrpD"/>
    <property type="match status" value="1"/>
</dbReference>
<dbReference type="InterPro" id="IPR036148">
    <property type="entry name" value="MmgE/PrpD_sf"/>
</dbReference>
<evidence type="ECO:0000256" key="1">
    <source>
        <dbReference type="ARBA" id="ARBA00006174"/>
    </source>
</evidence>
<reference evidence="3" key="2">
    <citation type="submission" date="2021-04" db="EMBL/GenBank/DDBJ databases">
        <authorList>
            <person name="Gilroy R."/>
        </authorList>
    </citation>
    <scope>NUCLEOTIDE SEQUENCE</scope>
    <source>
        <strain evidence="3">ChiBcolR9-63</strain>
    </source>
</reference>
<name>A0A9D2JUI3_9STRE</name>
<proteinExistence type="inferred from homology"/>
<gene>
    <name evidence="3" type="ORF">H9965_01755</name>
</gene>
<dbReference type="PANTHER" id="PTHR16943">
    <property type="entry name" value="2-METHYLCITRATE DEHYDRATASE-RELATED"/>
    <property type="match status" value="1"/>
</dbReference>
<dbReference type="Proteomes" id="UP000824058">
    <property type="component" value="Unassembled WGS sequence"/>
</dbReference>
<accession>A0A9D2JUI3</accession>
<dbReference type="PANTHER" id="PTHR16943:SF8">
    <property type="entry name" value="2-METHYLCITRATE DEHYDRATASE"/>
    <property type="match status" value="1"/>
</dbReference>